<evidence type="ECO:0000259" key="6">
    <source>
        <dbReference type="PROSITE" id="PS51085"/>
    </source>
</evidence>
<keyword evidence="4" id="KW-0408">Iron</keyword>
<accession>A0A9J9H917</accession>
<sequence>MQPIPASVSFDLNGAAVSEQVHPSTLLAALLRDRLGMKSVRLGCGEGVCGSCSVLVDGRSMRSCLMLAAQADGASITTVEGYAAQPDLAAVQAAFVEGFGAQCGFCTSGMMAAVAEYLADGSVADHGDPAAIRSALNAVACRCTGYRQIVRLVAGLAGER</sequence>
<dbReference type="InterPro" id="IPR051452">
    <property type="entry name" value="Diverse_Oxidoreductases"/>
</dbReference>
<evidence type="ECO:0000313" key="8">
    <source>
        <dbReference type="Proteomes" id="UP000001989"/>
    </source>
</evidence>
<dbReference type="Gene3D" id="3.10.20.30">
    <property type="match status" value="1"/>
</dbReference>
<proteinExistence type="predicted"/>
<dbReference type="InterPro" id="IPR001041">
    <property type="entry name" value="2Fe-2S_ferredoxin-type"/>
</dbReference>
<reference evidence="7 8" key="1">
    <citation type="journal article" date="2010" name="J. Bacteriol.">
        <title>Genome sequence of the dioxin-mineralizing bacterium Sphingomonas wittichii RW1.</title>
        <authorList>
            <person name="Miller T.R."/>
            <person name="Delcher A.L."/>
            <person name="Salzberg S.L."/>
            <person name="Saunders E."/>
            <person name="Detter J.C."/>
            <person name="Halden R.U."/>
        </authorList>
    </citation>
    <scope>NUCLEOTIDE SEQUENCE [LARGE SCALE GENOMIC DNA]</scope>
    <source>
        <strain evidence="8">DSM 6014 / CCUG 31198 / JCM 15750 / NBRC 105917 / EY 4224 / RW1</strain>
    </source>
</reference>
<dbReference type="PROSITE" id="PS00197">
    <property type="entry name" value="2FE2S_FER_1"/>
    <property type="match status" value="1"/>
</dbReference>
<dbReference type="InterPro" id="IPR036010">
    <property type="entry name" value="2Fe-2S_ferredoxin-like_sf"/>
</dbReference>
<keyword evidence="8" id="KW-1185">Reference proteome</keyword>
<evidence type="ECO:0000256" key="2">
    <source>
        <dbReference type="ARBA" id="ARBA00022723"/>
    </source>
</evidence>
<evidence type="ECO:0000256" key="3">
    <source>
        <dbReference type="ARBA" id="ARBA00023002"/>
    </source>
</evidence>
<protein>
    <submittedName>
        <fullName evidence="7">(2Fe-2S)-binding domain protein</fullName>
    </submittedName>
</protein>
<dbReference type="InterPro" id="IPR036884">
    <property type="entry name" value="2Fe-2S-bd_dom_sf"/>
</dbReference>
<evidence type="ECO:0000256" key="1">
    <source>
        <dbReference type="ARBA" id="ARBA00022714"/>
    </source>
</evidence>
<dbReference type="OrthoDB" id="7596947at2"/>
<dbReference type="GO" id="GO:0046872">
    <property type="term" value="F:metal ion binding"/>
    <property type="evidence" value="ECO:0007669"/>
    <property type="project" value="UniProtKB-KW"/>
</dbReference>
<keyword evidence="1" id="KW-0001">2Fe-2S</keyword>
<keyword evidence="2" id="KW-0479">Metal-binding</keyword>
<dbReference type="InterPro" id="IPR006058">
    <property type="entry name" value="2Fe2S_fd_BS"/>
</dbReference>
<keyword evidence="3" id="KW-0560">Oxidoreductase</keyword>
<dbReference type="PANTHER" id="PTHR44379">
    <property type="entry name" value="OXIDOREDUCTASE WITH IRON-SULFUR SUBUNIT"/>
    <property type="match status" value="1"/>
</dbReference>
<evidence type="ECO:0000313" key="7">
    <source>
        <dbReference type="EMBL" id="ABQ67201.1"/>
    </source>
</evidence>
<dbReference type="GO" id="GO:0016491">
    <property type="term" value="F:oxidoreductase activity"/>
    <property type="evidence" value="ECO:0007669"/>
    <property type="project" value="UniProtKB-KW"/>
</dbReference>
<dbReference type="Pfam" id="PF00111">
    <property type="entry name" value="Fer2"/>
    <property type="match status" value="1"/>
</dbReference>
<dbReference type="KEGG" id="swi:Swit_0834"/>
<dbReference type="EMBL" id="CP000699">
    <property type="protein sequence ID" value="ABQ67201.1"/>
    <property type="molecule type" value="Genomic_DNA"/>
</dbReference>
<dbReference type="SUPFAM" id="SSF47741">
    <property type="entry name" value="CO dehydrogenase ISP C-domain like"/>
    <property type="match status" value="1"/>
</dbReference>
<name>A0A9J9H917_RHIWR</name>
<dbReference type="PANTHER" id="PTHR44379:SF5">
    <property type="entry name" value="OXIDOREDUCTASE WITH IRON-SULFUR SUBUNIT"/>
    <property type="match status" value="1"/>
</dbReference>
<evidence type="ECO:0000256" key="4">
    <source>
        <dbReference type="ARBA" id="ARBA00023004"/>
    </source>
</evidence>
<dbReference type="InterPro" id="IPR012675">
    <property type="entry name" value="Beta-grasp_dom_sf"/>
</dbReference>
<feature type="domain" description="2Fe-2S ferredoxin-type" evidence="6">
    <location>
        <begin position="6"/>
        <end position="82"/>
    </location>
</feature>
<dbReference type="Pfam" id="PF01799">
    <property type="entry name" value="Fer2_2"/>
    <property type="match status" value="1"/>
</dbReference>
<dbReference type="InterPro" id="IPR002888">
    <property type="entry name" value="2Fe-2S-bd"/>
</dbReference>
<keyword evidence="5" id="KW-0411">Iron-sulfur</keyword>
<dbReference type="Gene3D" id="1.10.150.120">
    <property type="entry name" value="[2Fe-2S]-binding domain"/>
    <property type="match status" value="1"/>
</dbReference>
<evidence type="ECO:0000256" key="5">
    <source>
        <dbReference type="ARBA" id="ARBA00023014"/>
    </source>
</evidence>
<dbReference type="Proteomes" id="UP000001989">
    <property type="component" value="Chromosome"/>
</dbReference>
<dbReference type="SUPFAM" id="SSF54292">
    <property type="entry name" value="2Fe-2S ferredoxin-like"/>
    <property type="match status" value="1"/>
</dbReference>
<dbReference type="AlphaFoldDB" id="A0A9J9H917"/>
<dbReference type="PROSITE" id="PS51085">
    <property type="entry name" value="2FE2S_FER_2"/>
    <property type="match status" value="1"/>
</dbReference>
<gene>
    <name evidence="7" type="ordered locus">Swit_0834</name>
</gene>
<organism evidence="7 8">
    <name type="scientific">Rhizorhabdus wittichii (strain DSM 6014 / CCUG 31198 / JCM 15750 / NBRC 105917 / EY 4224 / RW1)</name>
    <name type="common">Sphingomonas wittichii</name>
    <dbReference type="NCBI Taxonomy" id="392499"/>
    <lineage>
        <taxon>Bacteria</taxon>
        <taxon>Pseudomonadati</taxon>
        <taxon>Pseudomonadota</taxon>
        <taxon>Alphaproteobacteria</taxon>
        <taxon>Sphingomonadales</taxon>
        <taxon>Sphingomonadaceae</taxon>
        <taxon>Rhizorhabdus</taxon>
    </lineage>
</organism>
<dbReference type="GO" id="GO:0051537">
    <property type="term" value="F:2 iron, 2 sulfur cluster binding"/>
    <property type="evidence" value="ECO:0007669"/>
    <property type="project" value="UniProtKB-KW"/>
</dbReference>